<proteinExistence type="predicted"/>
<reference evidence="2" key="2">
    <citation type="submission" date="2010-07" db="EMBL/GenBank/DDBJ databases">
        <title>Complete genome sequence of Arthrobacter arilaitensis (strain DSM 16368 / CIP 108037 / JCM 13566 / Re117).</title>
        <authorList>
            <person name="Genoscope."/>
        </authorList>
    </citation>
    <scope>NUCLEOTIDE SEQUENCE [LARGE SCALE GENOMIC DNA]</scope>
    <source>
        <strain evidence="2">DSM 16368 / CIP 108037 / IAM 15318 / JCM 13566 / Re117</strain>
    </source>
</reference>
<organism evidence="1 2">
    <name type="scientific">Glutamicibacter arilaitensis (strain DSM 16368 / CIP 108037 / IAM 15318 / JCM 13566 / NCIMB 14258 / Re117)</name>
    <name type="common">Arthrobacter arilaitensis</name>
    <dbReference type="NCBI Taxonomy" id="861360"/>
    <lineage>
        <taxon>Bacteria</taxon>
        <taxon>Bacillati</taxon>
        <taxon>Actinomycetota</taxon>
        <taxon>Actinomycetes</taxon>
        <taxon>Micrococcales</taxon>
        <taxon>Micrococcaceae</taxon>
        <taxon>Glutamicibacter</taxon>
    </lineage>
</organism>
<evidence type="ECO:0000313" key="2">
    <source>
        <dbReference type="Proteomes" id="UP000006878"/>
    </source>
</evidence>
<reference evidence="2" key="1">
    <citation type="journal article" date="2010" name="PLoS ONE">
        <title>The Arthrobacter arilaitensis Re117 genome sequence reveals its genetic adaptation to the surface of cheese.</title>
        <authorList>
            <person name="Monnet C."/>
            <person name="Loux V."/>
            <person name="Gibrat J.F."/>
            <person name="Spinnler E."/>
            <person name="Barbe V."/>
            <person name="Vacherie B."/>
            <person name="Gavory F."/>
            <person name="Gourbeyre E."/>
            <person name="Siguier P."/>
            <person name="Chandler M."/>
            <person name="Elleuch R."/>
            <person name="Irlinger F."/>
            <person name="Vallaeys T."/>
        </authorList>
    </citation>
    <scope>NUCLEOTIDE SEQUENCE</scope>
    <source>
        <strain evidence="2">DSM 16368 / CIP 108037 / IAM 15318 / JCM 13566 / Re117</strain>
    </source>
</reference>
<sequence>MGEAQRENSEESELFDSEALKNGGLADLKMKI</sequence>
<gene>
    <name evidence="1" type="ordered locus">AARI_03340</name>
</gene>
<accession>A0ABM9PTP7</accession>
<keyword evidence="2" id="KW-1185">Reference proteome</keyword>
<evidence type="ECO:0000313" key="1">
    <source>
        <dbReference type="EMBL" id="CBT74568.1"/>
    </source>
</evidence>
<dbReference type="Proteomes" id="UP000006878">
    <property type="component" value="Chromosome"/>
</dbReference>
<dbReference type="EMBL" id="FQ311875">
    <property type="protein sequence ID" value="CBT74568.1"/>
    <property type="molecule type" value="Genomic_DNA"/>
</dbReference>
<protein>
    <submittedName>
        <fullName evidence="1">Uncharacterized protein</fullName>
    </submittedName>
</protein>
<name>A0ABM9PTP7_GLUAR</name>